<dbReference type="Proteomes" id="UP000008817">
    <property type="component" value="Chromosome"/>
</dbReference>
<protein>
    <submittedName>
        <fullName evidence="1">Uncharacterized protein</fullName>
    </submittedName>
</protein>
<name>B3PW80_RHIE6</name>
<evidence type="ECO:0000313" key="2">
    <source>
        <dbReference type="Proteomes" id="UP000008817"/>
    </source>
</evidence>
<dbReference type="HOGENOM" id="CLU_2737223_0_0_5"/>
<proteinExistence type="predicted"/>
<accession>B3PW80</accession>
<gene>
    <name evidence="1" type="ordered locus">RHECIAT_CH0003369</name>
</gene>
<dbReference type="KEGG" id="rec:RHECIAT_CH0003369"/>
<dbReference type="AlphaFoldDB" id="B3PW80"/>
<evidence type="ECO:0000313" key="1">
    <source>
        <dbReference type="EMBL" id="ACE92317.1"/>
    </source>
</evidence>
<sequence length="71" mass="7800">MCRLRPDRGGAMAAQALAALNFRHDFNGRDMAGRPSKAADCRLRHGPSFSCRPASQSRDVWLGEAALKIRC</sequence>
<organism evidence="1 2">
    <name type="scientific">Rhizobium etli (strain CIAT 652)</name>
    <dbReference type="NCBI Taxonomy" id="491916"/>
    <lineage>
        <taxon>Bacteria</taxon>
        <taxon>Pseudomonadati</taxon>
        <taxon>Pseudomonadota</taxon>
        <taxon>Alphaproteobacteria</taxon>
        <taxon>Hyphomicrobiales</taxon>
        <taxon>Rhizobiaceae</taxon>
        <taxon>Rhizobium/Agrobacterium group</taxon>
        <taxon>Rhizobium</taxon>
    </lineage>
</organism>
<dbReference type="EMBL" id="CP001074">
    <property type="protein sequence ID" value="ACE92317.1"/>
    <property type="molecule type" value="Genomic_DNA"/>
</dbReference>
<reference evidence="1 2" key="1">
    <citation type="submission" date="2008-04" db="EMBL/GenBank/DDBJ databases">
        <title>Genome diversity and DNA divergence of Rhizobium etli.</title>
        <authorList>
            <person name="Gonzalez V."/>
            <person name="Acosta J.L."/>
            <person name="Santamaria R.I."/>
            <person name="Bustos P."/>
            <person name="Hernandez-Gonzalez I.L."/>
            <person name="Fernandez J.L."/>
            <person name="Diaz R."/>
            <person name="Flores M."/>
            <person name="Mora J."/>
            <person name="Palacios R."/>
            <person name="Davila G."/>
        </authorList>
    </citation>
    <scope>NUCLEOTIDE SEQUENCE [LARGE SCALE GENOMIC DNA]</scope>
    <source>
        <strain evidence="1 2">CIAT 652</strain>
    </source>
</reference>